<comment type="similarity">
    <text evidence="1">Belongs to the initiator RepB protein family.</text>
</comment>
<comment type="caution">
    <text evidence="3">The sequence shown here is derived from an EMBL/GenBank/DDBJ whole genome shotgun (WGS) entry which is preliminary data.</text>
</comment>
<feature type="domain" description="Initiator Rep protein WH1" evidence="2">
    <location>
        <begin position="8"/>
        <end position="155"/>
    </location>
</feature>
<dbReference type="SUPFAM" id="SSF46785">
    <property type="entry name" value="Winged helix' DNA-binding domain"/>
    <property type="match status" value="2"/>
</dbReference>
<evidence type="ECO:0000256" key="1">
    <source>
        <dbReference type="ARBA" id="ARBA00038283"/>
    </source>
</evidence>
<dbReference type="GeneID" id="67474458"/>
<dbReference type="EMBL" id="AVNC01000022">
    <property type="protein sequence ID" value="EQK40013.1"/>
    <property type="molecule type" value="Genomic_DNA"/>
</dbReference>
<dbReference type="Pfam" id="PF21205">
    <property type="entry name" value="Rep3_C"/>
    <property type="match status" value="1"/>
</dbReference>
<gene>
    <name evidence="3" type="ORF">C672_3529</name>
</gene>
<evidence type="ECO:0000259" key="2">
    <source>
        <dbReference type="Pfam" id="PF01051"/>
    </source>
</evidence>
<dbReference type="AlphaFoldDB" id="T4VER4"/>
<organism evidence="3 4">
    <name type="scientific">Paraclostridium bifermentans ATCC 638 = DSM 14991</name>
    <dbReference type="NCBI Taxonomy" id="1233171"/>
    <lineage>
        <taxon>Bacteria</taxon>
        <taxon>Bacillati</taxon>
        <taxon>Bacillota</taxon>
        <taxon>Clostridia</taxon>
        <taxon>Peptostreptococcales</taxon>
        <taxon>Peptostreptococcaceae</taxon>
        <taxon>Paraclostridium</taxon>
    </lineage>
</organism>
<proteinExistence type="inferred from homology"/>
<dbReference type="GO" id="GO:0006270">
    <property type="term" value="P:DNA replication initiation"/>
    <property type="evidence" value="ECO:0007669"/>
    <property type="project" value="InterPro"/>
</dbReference>
<dbReference type="Proteomes" id="UP000015688">
    <property type="component" value="Unassembled WGS sequence"/>
</dbReference>
<dbReference type="GO" id="GO:0003887">
    <property type="term" value="F:DNA-directed DNA polymerase activity"/>
    <property type="evidence" value="ECO:0007669"/>
    <property type="project" value="InterPro"/>
</dbReference>
<dbReference type="RefSeq" id="WP_021434477.1">
    <property type="nucleotide sequence ID" value="NZ_AVNC01000022.1"/>
</dbReference>
<evidence type="ECO:0000313" key="3">
    <source>
        <dbReference type="EMBL" id="EQK40013.1"/>
    </source>
</evidence>
<protein>
    <submittedName>
        <fullName evidence="3">Initiator Replication family protein</fullName>
    </submittedName>
</protein>
<dbReference type="InterPro" id="IPR036390">
    <property type="entry name" value="WH_DNA-bd_sf"/>
</dbReference>
<sequence>MTDSTKILMKHNDLVNSKYETKLIHNKVFVYLLYKFQKCTDKDRLVVEISREELSKLVLKQNDRTIKGLNKILSDLRQKELFLVKNKQDGSRDYIVAGFIDKSSYNDKKDTFTITADADVHRLLHKYLEEGYTPINLVVWMNLKNTYAQRFYDILRAWTGTKEVINYKLDYIKRILLIENKYKVYADFKKRVLIPAIDELNSTGYFEITFEEVRKGRSIESIDFHVKDLDKRQYFDKNVVKEIIQPNDKNLDETNAETKLLENIEFYIPDETVFTKGTLRSFKKDFAKYNFKEKHYSEAFDDAIMITFERDEVENIKANSYKFFKGTLENKIKEYEKEYEEELKHKQELDMFW</sequence>
<dbReference type="InterPro" id="IPR036388">
    <property type="entry name" value="WH-like_DNA-bd_sf"/>
</dbReference>
<name>T4VER4_PARBF</name>
<dbReference type="Pfam" id="PF01051">
    <property type="entry name" value="Rep3_N"/>
    <property type="match status" value="1"/>
</dbReference>
<dbReference type="InterPro" id="IPR000525">
    <property type="entry name" value="Initiator_Rep_WH1"/>
</dbReference>
<dbReference type="Gene3D" id="1.10.10.10">
    <property type="entry name" value="Winged helix-like DNA-binding domain superfamily/Winged helix DNA-binding domain"/>
    <property type="match status" value="2"/>
</dbReference>
<reference evidence="3 4" key="1">
    <citation type="submission" date="2013-06" db="EMBL/GenBank/DDBJ databases">
        <authorList>
            <person name="Walk S."/>
            <person name="Aronoff D."/>
            <person name="Young V.Y."/>
            <person name="Marsh J."/>
            <person name="Harrison L."/>
            <person name="Daugherty S.C."/>
            <person name="Shefchek K.A."/>
            <person name="Hine E.E."/>
            <person name="Tallon L.J."/>
            <person name="Sadzewicz L.K."/>
            <person name="Rasko D.A."/>
        </authorList>
    </citation>
    <scope>NUCLEOTIDE SEQUENCE [LARGE SCALE GENOMIC DNA]</scope>
    <source>
        <strain evidence="3 4">ATCC 638</strain>
    </source>
</reference>
<dbReference type="PATRIC" id="fig|1233171.3.peg.3397"/>
<evidence type="ECO:0000313" key="4">
    <source>
        <dbReference type="Proteomes" id="UP000015688"/>
    </source>
</evidence>
<accession>T4VER4</accession>